<evidence type="ECO:0000313" key="2">
    <source>
        <dbReference type="EMBL" id="BAC85425.1"/>
    </source>
</evidence>
<evidence type="ECO:0000256" key="1">
    <source>
        <dbReference type="SAM" id="MobiDB-lite"/>
    </source>
</evidence>
<protein>
    <submittedName>
        <fullName evidence="2">cDNA FLJ27256 fis, clone SYN09689</fullName>
    </submittedName>
</protein>
<sequence>MAPLCSSLGHRARPCQKKKKKSILEKMGERPGHFTQDVTYEKSTTTRRFSERWKTHAGKNMHRNVHRSLTPQSNSNAAATGGFLKMPPPKYVLWSYFFFSYPQEHVSSVCFHSTGSATIHMALHTYGL</sequence>
<accession>Q6ZNS0</accession>
<dbReference type="EMBL" id="AK130766">
    <property type="protein sequence ID" value="BAC85425.1"/>
    <property type="molecule type" value="mRNA"/>
</dbReference>
<feature type="region of interest" description="Disordered" evidence="1">
    <location>
        <begin position="53"/>
        <end position="74"/>
    </location>
</feature>
<organism evidence="2">
    <name type="scientific">Homo sapiens</name>
    <name type="common">Human</name>
    <dbReference type="NCBI Taxonomy" id="9606"/>
    <lineage>
        <taxon>Eukaryota</taxon>
        <taxon>Metazoa</taxon>
        <taxon>Chordata</taxon>
        <taxon>Craniata</taxon>
        <taxon>Vertebrata</taxon>
        <taxon>Euteleostomi</taxon>
        <taxon>Mammalia</taxon>
        <taxon>Eutheria</taxon>
        <taxon>Euarchontoglires</taxon>
        <taxon>Primates</taxon>
        <taxon>Haplorrhini</taxon>
        <taxon>Catarrhini</taxon>
        <taxon>Hominidae</taxon>
        <taxon>Homo</taxon>
    </lineage>
</organism>
<feature type="compositionally biased region" description="Basic residues" evidence="1">
    <location>
        <begin position="55"/>
        <end position="66"/>
    </location>
</feature>
<feature type="compositionally biased region" description="Basic and acidic residues" evidence="1">
    <location>
        <begin position="22"/>
        <end position="32"/>
    </location>
</feature>
<feature type="compositionally biased region" description="Basic residues" evidence="1">
    <location>
        <begin position="10"/>
        <end position="21"/>
    </location>
</feature>
<feature type="region of interest" description="Disordered" evidence="1">
    <location>
        <begin position="1"/>
        <end position="35"/>
    </location>
</feature>
<dbReference type="AlphaFoldDB" id="Q6ZNS0"/>
<name>Q6ZNS0_HUMAN</name>
<reference evidence="2" key="1">
    <citation type="submission" date="2003-07" db="EMBL/GenBank/DDBJ databases">
        <title>NEDO human cDNA sequencing project.</title>
        <authorList>
            <person name="Oshima A."/>
            <person name="Takahashi-Fujii A."/>
            <person name="Tanase T."/>
            <person name="Imose N."/>
            <person name="Takeuchi K."/>
            <person name="Arita M."/>
            <person name="Musashino K."/>
            <person name="Yuuki H."/>
            <person name="Hara H."/>
            <person name="Suzuki Y."/>
            <person name="Hata H."/>
            <person name="Nakagawa K."/>
            <person name="Mizuno S."/>
            <person name="Morinaga M."/>
            <person name="Kawamura M."/>
            <person name="Sugiyama T."/>
            <person name="Irie R."/>
            <person name="Otsuki T."/>
            <person name="Sato H."/>
            <person name="Nishikawa T."/>
            <person name="Sugiyama A."/>
            <person name="Kawakami B."/>
            <person name="Nagai K."/>
            <person name="Isogai T."/>
            <person name="Sugano S."/>
        </authorList>
    </citation>
    <scope>NUCLEOTIDE SEQUENCE</scope>
    <source>
        <tissue evidence="2">Synovial membrane</tissue>
    </source>
</reference>
<proteinExistence type="evidence at transcript level"/>